<evidence type="ECO:0000256" key="4">
    <source>
        <dbReference type="ARBA" id="ARBA00022475"/>
    </source>
</evidence>
<feature type="transmembrane region" description="Helical" evidence="8">
    <location>
        <begin position="75"/>
        <end position="96"/>
    </location>
</feature>
<dbReference type="GO" id="GO:0005886">
    <property type="term" value="C:plasma membrane"/>
    <property type="evidence" value="ECO:0007669"/>
    <property type="project" value="UniProtKB-SubCell"/>
</dbReference>
<name>A0A8I1N0H5_THIA3</name>
<dbReference type="RefSeq" id="WP_013124533.1">
    <property type="nucleotide sequence ID" value="NZ_JAFKMR010000028.1"/>
</dbReference>
<dbReference type="PANTHER" id="PTHR30269:SF0">
    <property type="entry name" value="MEMBRANE TRANSPORTER PROTEIN YFCA-RELATED"/>
    <property type="match status" value="1"/>
</dbReference>
<dbReference type="InterPro" id="IPR052017">
    <property type="entry name" value="TSUP"/>
</dbReference>
<dbReference type="Pfam" id="PF01925">
    <property type="entry name" value="TauE"/>
    <property type="match status" value="1"/>
</dbReference>
<keyword evidence="4 8" id="KW-1003">Cell membrane</keyword>
<protein>
    <recommendedName>
        <fullName evidence="8">Probable membrane transporter protein</fullName>
    </recommendedName>
</protein>
<proteinExistence type="inferred from homology"/>
<evidence type="ECO:0000256" key="8">
    <source>
        <dbReference type="RuleBase" id="RU363041"/>
    </source>
</evidence>
<comment type="similarity">
    <text evidence="2 8">Belongs to the 4-toluene sulfonate uptake permease (TSUP) (TC 2.A.102) family.</text>
</comment>
<dbReference type="Proteomes" id="UP000664800">
    <property type="component" value="Unassembled WGS sequence"/>
</dbReference>
<accession>A0A8I1N0H5</accession>
<reference evidence="9" key="1">
    <citation type="submission" date="2021-02" db="EMBL/GenBank/DDBJ databases">
        <title>Thiocyanate and organic carbon inputs drive convergent selection for specific autotrophic Afipia and Thiobacillus strains within complex microbiomes.</title>
        <authorList>
            <person name="Huddy R.J."/>
            <person name="Sachdeva R."/>
            <person name="Kadzinga F."/>
            <person name="Kantor R.S."/>
            <person name="Harrison S.T.L."/>
            <person name="Banfield J.F."/>
        </authorList>
    </citation>
    <scope>NUCLEOTIDE SEQUENCE</scope>
    <source>
        <strain evidence="9">SCN18_13_7_16_R3_B_64_19</strain>
    </source>
</reference>
<evidence type="ECO:0000313" key="10">
    <source>
        <dbReference type="Proteomes" id="UP000664800"/>
    </source>
</evidence>
<feature type="transmembrane region" description="Helical" evidence="8">
    <location>
        <begin position="141"/>
        <end position="168"/>
    </location>
</feature>
<evidence type="ECO:0000256" key="3">
    <source>
        <dbReference type="ARBA" id="ARBA00022448"/>
    </source>
</evidence>
<keyword evidence="7 8" id="KW-0472">Membrane</keyword>
<keyword evidence="6 8" id="KW-1133">Transmembrane helix</keyword>
<keyword evidence="3" id="KW-0813">Transport</keyword>
<evidence type="ECO:0000256" key="2">
    <source>
        <dbReference type="ARBA" id="ARBA00009142"/>
    </source>
</evidence>
<feature type="transmembrane region" description="Helical" evidence="8">
    <location>
        <begin position="205"/>
        <end position="226"/>
    </location>
</feature>
<evidence type="ECO:0000256" key="5">
    <source>
        <dbReference type="ARBA" id="ARBA00022692"/>
    </source>
</evidence>
<evidence type="ECO:0000256" key="6">
    <source>
        <dbReference type="ARBA" id="ARBA00022989"/>
    </source>
</evidence>
<feature type="transmembrane region" description="Helical" evidence="8">
    <location>
        <begin position="180"/>
        <end position="199"/>
    </location>
</feature>
<evidence type="ECO:0000256" key="1">
    <source>
        <dbReference type="ARBA" id="ARBA00004651"/>
    </source>
</evidence>
<gene>
    <name evidence="9" type="ORF">J0I24_13685</name>
</gene>
<dbReference type="EMBL" id="JAFKMR010000028">
    <property type="protein sequence ID" value="MBN8745337.1"/>
    <property type="molecule type" value="Genomic_DNA"/>
</dbReference>
<organism evidence="9 10">
    <name type="scientific">Thiomonas arsenitoxydans (strain DSM 22701 / CIP 110005 / 3As)</name>
    <dbReference type="NCBI Taxonomy" id="426114"/>
    <lineage>
        <taxon>Bacteria</taxon>
        <taxon>Pseudomonadati</taxon>
        <taxon>Pseudomonadota</taxon>
        <taxon>Betaproteobacteria</taxon>
        <taxon>Burkholderiales</taxon>
        <taxon>Thiomonas</taxon>
    </lineage>
</organism>
<keyword evidence="5 8" id="KW-0812">Transmembrane</keyword>
<comment type="caution">
    <text evidence="9">The sequence shown here is derived from an EMBL/GenBank/DDBJ whole genome shotgun (WGS) entry which is preliminary data.</text>
</comment>
<dbReference type="PANTHER" id="PTHR30269">
    <property type="entry name" value="TRANSMEMBRANE PROTEIN YFCA"/>
    <property type="match status" value="1"/>
</dbReference>
<feature type="transmembrane region" description="Helical" evidence="8">
    <location>
        <begin position="233"/>
        <end position="250"/>
    </location>
</feature>
<evidence type="ECO:0000313" key="9">
    <source>
        <dbReference type="EMBL" id="MBN8745337.1"/>
    </source>
</evidence>
<evidence type="ECO:0000256" key="7">
    <source>
        <dbReference type="ARBA" id="ARBA00023136"/>
    </source>
</evidence>
<feature type="transmembrane region" description="Helical" evidence="8">
    <location>
        <begin position="103"/>
        <end position="121"/>
    </location>
</feature>
<comment type="subcellular location">
    <subcellularLocation>
        <location evidence="1 8">Cell membrane</location>
        <topology evidence="1 8">Multi-pass membrane protein</topology>
    </subcellularLocation>
</comment>
<dbReference type="AlphaFoldDB" id="A0A8I1N0H5"/>
<sequence>MFNDGFTLALVALAAFFGAALNAAAGGGSFLTLPALIYAGIPPVAANATGTTALLPGYLASTWGFREDLGPPRSVGMTALMLTCLVGGGIGAGLLITTSNHAFRALVPWLLLFATALFAFGPTLLRRIGRHPEQHAPRLQALVGLFVVSVYGGYFNGGLGVLLLAMLTLIGETHLNRMNALKNAISAVLTLFAVGIYAAAGTVQWRWVAVMLPAVLVGGYVGARVARRIPREVMRWSIVLIGLVMSALFFR</sequence>
<dbReference type="InterPro" id="IPR002781">
    <property type="entry name" value="TM_pro_TauE-like"/>
</dbReference>